<evidence type="ECO:0000313" key="1">
    <source>
        <dbReference type="Proteomes" id="UP000887565"/>
    </source>
</evidence>
<dbReference type="AlphaFoldDB" id="A0A915HLG2"/>
<accession>A0A915HLG2</accession>
<name>A0A915HLG2_ROMCU</name>
<proteinExistence type="predicted"/>
<evidence type="ECO:0000313" key="2">
    <source>
        <dbReference type="WBParaSite" id="nRc.2.0.1.t02320-RA"/>
    </source>
</evidence>
<organism evidence="1 2">
    <name type="scientific">Romanomermis culicivorax</name>
    <name type="common">Nematode worm</name>
    <dbReference type="NCBI Taxonomy" id="13658"/>
    <lineage>
        <taxon>Eukaryota</taxon>
        <taxon>Metazoa</taxon>
        <taxon>Ecdysozoa</taxon>
        <taxon>Nematoda</taxon>
        <taxon>Enoplea</taxon>
        <taxon>Dorylaimia</taxon>
        <taxon>Mermithida</taxon>
        <taxon>Mermithoidea</taxon>
        <taxon>Mermithidae</taxon>
        <taxon>Romanomermis</taxon>
    </lineage>
</organism>
<protein>
    <submittedName>
        <fullName evidence="2">Uncharacterized protein</fullName>
    </submittedName>
</protein>
<dbReference type="Proteomes" id="UP000887565">
    <property type="component" value="Unplaced"/>
</dbReference>
<keyword evidence="1" id="KW-1185">Reference proteome</keyword>
<dbReference type="WBParaSite" id="nRc.2.0.1.t02320-RA">
    <property type="protein sequence ID" value="nRc.2.0.1.t02320-RA"/>
    <property type="gene ID" value="nRc.2.0.1.g02320"/>
</dbReference>
<sequence length="97" mass="11016">IAGKVSSKYHDPVFHYRKGPIIATVGSYFKDLAIVFKPCVKLSLDRALQELVREHISGVMIWFGKSHTILMKIVLLESGPWKEQTMTKSSIKYPLIV</sequence>
<reference evidence="2" key="1">
    <citation type="submission" date="2022-11" db="UniProtKB">
        <authorList>
            <consortium name="WormBaseParasite"/>
        </authorList>
    </citation>
    <scope>IDENTIFICATION</scope>
</reference>